<dbReference type="OrthoDB" id="2014201at2759"/>
<keyword evidence="1" id="KW-0732">Signal</keyword>
<protein>
    <submittedName>
        <fullName evidence="2">Glycosyltransferase family 8 protein</fullName>
    </submittedName>
</protein>
<sequence length="348" mass="39573">MSTASLRTIGLCLTLFLSSALLTWTVRHHSSSAGSLPIPHKPHARPRPPSHRLAYATFLAGNPHSDPNTPDNEDGYFLGARVLTYQLLHSPVVSTNLSIPFLILVTPDVSASKCARLTADGATVIPIDKLNAAWVKPGQERWRDVLAKLRLWQLSDYSRVCFLDSDTLVTRRMDQVFFDEAVTTRSTLPNPERLNAADAPLPRSYVFASHVDYWKYDHAFPPEDGSGYFNVGFFVYSPSQQMYDYYVSLLSREGSFDPQFPEQNLLNYAHRREGNMPWSTLWHGWNVNWPIEKDWRNGVASFHAKYWDGDATHSAKLKAIWREQRAEMEGYWRGKEGRTERVAGVLGE</sequence>
<dbReference type="AlphaFoldDB" id="A0A9P4JD85"/>
<dbReference type="PANTHER" id="PTHR11183">
    <property type="entry name" value="GLYCOGENIN SUBFAMILY MEMBER"/>
    <property type="match status" value="1"/>
</dbReference>
<keyword evidence="3" id="KW-1185">Reference proteome</keyword>
<dbReference type="InterPro" id="IPR029044">
    <property type="entry name" value="Nucleotide-diphossugar_trans"/>
</dbReference>
<gene>
    <name evidence="2" type="ORF">K461DRAFT_289245</name>
</gene>
<comment type="caution">
    <text evidence="2">The sequence shown here is derived from an EMBL/GenBank/DDBJ whole genome shotgun (WGS) entry which is preliminary data.</text>
</comment>
<dbReference type="SUPFAM" id="SSF53448">
    <property type="entry name" value="Nucleotide-diphospho-sugar transferases"/>
    <property type="match status" value="1"/>
</dbReference>
<evidence type="ECO:0000313" key="3">
    <source>
        <dbReference type="Proteomes" id="UP000799439"/>
    </source>
</evidence>
<feature type="signal peptide" evidence="1">
    <location>
        <begin position="1"/>
        <end position="25"/>
    </location>
</feature>
<dbReference type="InterPro" id="IPR050587">
    <property type="entry name" value="GNT1/Glycosyltrans_8"/>
</dbReference>
<reference evidence="2" key="1">
    <citation type="journal article" date="2020" name="Stud. Mycol.">
        <title>101 Dothideomycetes genomes: a test case for predicting lifestyles and emergence of pathogens.</title>
        <authorList>
            <person name="Haridas S."/>
            <person name="Albert R."/>
            <person name="Binder M."/>
            <person name="Bloem J."/>
            <person name="Labutti K."/>
            <person name="Salamov A."/>
            <person name="Andreopoulos B."/>
            <person name="Baker S."/>
            <person name="Barry K."/>
            <person name="Bills G."/>
            <person name="Bluhm B."/>
            <person name="Cannon C."/>
            <person name="Castanera R."/>
            <person name="Culley D."/>
            <person name="Daum C."/>
            <person name="Ezra D."/>
            <person name="Gonzalez J."/>
            <person name="Henrissat B."/>
            <person name="Kuo A."/>
            <person name="Liang C."/>
            <person name="Lipzen A."/>
            <person name="Lutzoni F."/>
            <person name="Magnuson J."/>
            <person name="Mondo S."/>
            <person name="Nolan M."/>
            <person name="Ohm R."/>
            <person name="Pangilinan J."/>
            <person name="Park H.-J."/>
            <person name="Ramirez L."/>
            <person name="Alfaro M."/>
            <person name="Sun H."/>
            <person name="Tritt A."/>
            <person name="Yoshinaga Y."/>
            <person name="Zwiers L.-H."/>
            <person name="Turgeon B."/>
            <person name="Goodwin S."/>
            <person name="Spatafora J."/>
            <person name="Crous P."/>
            <person name="Grigoriev I."/>
        </authorList>
    </citation>
    <scope>NUCLEOTIDE SEQUENCE</scope>
    <source>
        <strain evidence="2">CBS 260.36</strain>
    </source>
</reference>
<dbReference type="Gene3D" id="3.90.550.10">
    <property type="entry name" value="Spore Coat Polysaccharide Biosynthesis Protein SpsA, Chain A"/>
    <property type="match status" value="1"/>
</dbReference>
<feature type="chain" id="PRO_5040435962" evidence="1">
    <location>
        <begin position="26"/>
        <end position="348"/>
    </location>
</feature>
<name>A0A9P4JD85_9PEZI</name>
<dbReference type="Proteomes" id="UP000799439">
    <property type="component" value="Unassembled WGS sequence"/>
</dbReference>
<dbReference type="EMBL" id="ML996081">
    <property type="protein sequence ID" value="KAF2156873.1"/>
    <property type="molecule type" value="Genomic_DNA"/>
</dbReference>
<accession>A0A9P4JD85</accession>
<evidence type="ECO:0000256" key="1">
    <source>
        <dbReference type="SAM" id="SignalP"/>
    </source>
</evidence>
<evidence type="ECO:0000313" key="2">
    <source>
        <dbReference type="EMBL" id="KAF2156873.1"/>
    </source>
</evidence>
<organism evidence="2 3">
    <name type="scientific">Myriangium duriaei CBS 260.36</name>
    <dbReference type="NCBI Taxonomy" id="1168546"/>
    <lineage>
        <taxon>Eukaryota</taxon>
        <taxon>Fungi</taxon>
        <taxon>Dikarya</taxon>
        <taxon>Ascomycota</taxon>
        <taxon>Pezizomycotina</taxon>
        <taxon>Dothideomycetes</taxon>
        <taxon>Dothideomycetidae</taxon>
        <taxon>Myriangiales</taxon>
        <taxon>Myriangiaceae</taxon>
        <taxon>Myriangium</taxon>
    </lineage>
</organism>
<proteinExistence type="predicted"/>